<name>A0A6A6C8D6_ZASCE</name>
<evidence type="ECO:0000313" key="2">
    <source>
        <dbReference type="EMBL" id="KAF2163301.1"/>
    </source>
</evidence>
<sequence>MGNTFSTHKHNHHARIHKSSSNTSTTPSEIELQDLDPATTYRRRDSGCFTSSHKTSSWRHQRRKTKAAKKRNSGIHDSAGGEYESRRKRIVAMIKDPTFW</sequence>
<feature type="compositionally biased region" description="Basic residues" evidence="1">
    <location>
        <begin position="7"/>
        <end position="18"/>
    </location>
</feature>
<evidence type="ECO:0000313" key="3">
    <source>
        <dbReference type="Proteomes" id="UP000799537"/>
    </source>
</evidence>
<accession>A0A6A6C8D6</accession>
<protein>
    <submittedName>
        <fullName evidence="2">Uncharacterized protein</fullName>
    </submittedName>
</protein>
<gene>
    <name evidence="2" type="ORF">M409DRAFT_57588</name>
</gene>
<proteinExistence type="predicted"/>
<dbReference type="GeneID" id="54566949"/>
<feature type="region of interest" description="Disordered" evidence="1">
    <location>
        <begin position="1"/>
        <end position="86"/>
    </location>
</feature>
<organism evidence="2 3">
    <name type="scientific">Zasmidium cellare ATCC 36951</name>
    <dbReference type="NCBI Taxonomy" id="1080233"/>
    <lineage>
        <taxon>Eukaryota</taxon>
        <taxon>Fungi</taxon>
        <taxon>Dikarya</taxon>
        <taxon>Ascomycota</taxon>
        <taxon>Pezizomycotina</taxon>
        <taxon>Dothideomycetes</taxon>
        <taxon>Dothideomycetidae</taxon>
        <taxon>Mycosphaerellales</taxon>
        <taxon>Mycosphaerellaceae</taxon>
        <taxon>Zasmidium</taxon>
    </lineage>
</organism>
<dbReference type="Proteomes" id="UP000799537">
    <property type="component" value="Unassembled WGS sequence"/>
</dbReference>
<dbReference type="AlphaFoldDB" id="A0A6A6C8D6"/>
<feature type="compositionally biased region" description="Basic residues" evidence="1">
    <location>
        <begin position="56"/>
        <end position="73"/>
    </location>
</feature>
<evidence type="ECO:0000256" key="1">
    <source>
        <dbReference type="SAM" id="MobiDB-lite"/>
    </source>
</evidence>
<feature type="compositionally biased region" description="Polar residues" evidence="1">
    <location>
        <begin position="19"/>
        <end position="28"/>
    </location>
</feature>
<reference evidence="2" key="1">
    <citation type="journal article" date="2020" name="Stud. Mycol.">
        <title>101 Dothideomycetes genomes: a test case for predicting lifestyles and emergence of pathogens.</title>
        <authorList>
            <person name="Haridas S."/>
            <person name="Albert R."/>
            <person name="Binder M."/>
            <person name="Bloem J."/>
            <person name="Labutti K."/>
            <person name="Salamov A."/>
            <person name="Andreopoulos B."/>
            <person name="Baker S."/>
            <person name="Barry K."/>
            <person name="Bills G."/>
            <person name="Bluhm B."/>
            <person name="Cannon C."/>
            <person name="Castanera R."/>
            <person name="Culley D."/>
            <person name="Daum C."/>
            <person name="Ezra D."/>
            <person name="Gonzalez J."/>
            <person name="Henrissat B."/>
            <person name="Kuo A."/>
            <person name="Liang C."/>
            <person name="Lipzen A."/>
            <person name="Lutzoni F."/>
            <person name="Magnuson J."/>
            <person name="Mondo S."/>
            <person name="Nolan M."/>
            <person name="Ohm R."/>
            <person name="Pangilinan J."/>
            <person name="Park H.-J."/>
            <person name="Ramirez L."/>
            <person name="Alfaro M."/>
            <person name="Sun H."/>
            <person name="Tritt A."/>
            <person name="Yoshinaga Y."/>
            <person name="Zwiers L.-H."/>
            <person name="Turgeon B."/>
            <person name="Goodwin S."/>
            <person name="Spatafora J."/>
            <person name="Crous P."/>
            <person name="Grigoriev I."/>
        </authorList>
    </citation>
    <scope>NUCLEOTIDE SEQUENCE</scope>
    <source>
        <strain evidence="2">ATCC 36951</strain>
    </source>
</reference>
<dbReference type="RefSeq" id="XP_033664190.1">
    <property type="nucleotide sequence ID" value="XM_033813677.1"/>
</dbReference>
<keyword evidence="3" id="KW-1185">Reference proteome</keyword>
<dbReference type="EMBL" id="ML993609">
    <property type="protein sequence ID" value="KAF2163301.1"/>
    <property type="molecule type" value="Genomic_DNA"/>
</dbReference>